<evidence type="ECO:0000256" key="9">
    <source>
        <dbReference type="SAM" id="Phobius"/>
    </source>
</evidence>
<proteinExistence type="predicted"/>
<feature type="transmembrane region" description="Helical" evidence="9">
    <location>
        <begin position="203"/>
        <end position="221"/>
    </location>
</feature>
<dbReference type="Gene3D" id="2.70.150.10">
    <property type="entry name" value="Calcium-transporting ATPase, cytoplasmic transduction domain A"/>
    <property type="match status" value="1"/>
</dbReference>
<keyword evidence="7 9" id="KW-1133">Transmembrane helix</keyword>
<accession>A0ABQ7Z9G1</accession>
<gene>
    <name evidence="11" type="ORF">HID58_064248</name>
</gene>
<evidence type="ECO:0000256" key="3">
    <source>
        <dbReference type="ARBA" id="ARBA00022741"/>
    </source>
</evidence>
<dbReference type="PRINTS" id="PR00119">
    <property type="entry name" value="CATATPASE"/>
</dbReference>
<evidence type="ECO:0000256" key="5">
    <source>
        <dbReference type="ARBA" id="ARBA00022840"/>
    </source>
</evidence>
<keyword evidence="5" id="KW-0067">ATP-binding</keyword>
<keyword evidence="2 9" id="KW-0812">Transmembrane</keyword>
<dbReference type="NCBIfam" id="TIGR01494">
    <property type="entry name" value="ATPase_P-type"/>
    <property type="match status" value="1"/>
</dbReference>
<evidence type="ECO:0000256" key="2">
    <source>
        <dbReference type="ARBA" id="ARBA00022692"/>
    </source>
</evidence>
<dbReference type="InterPro" id="IPR008250">
    <property type="entry name" value="ATPase_P-typ_transduc_dom_A_sf"/>
</dbReference>
<keyword evidence="4" id="KW-0106">Calcium</keyword>
<dbReference type="InterPro" id="IPR006068">
    <property type="entry name" value="ATPase_P-typ_cation-transptr_C"/>
</dbReference>
<dbReference type="InterPro" id="IPR001757">
    <property type="entry name" value="P_typ_ATPase"/>
</dbReference>
<protein>
    <recommendedName>
        <fullName evidence="10">Cation-transporting P-type ATPase N-terminal domain-containing protein</fullName>
    </recommendedName>
</protein>
<dbReference type="EMBL" id="JAGKQM010000015">
    <property type="protein sequence ID" value="KAH0876854.1"/>
    <property type="molecule type" value="Genomic_DNA"/>
</dbReference>
<evidence type="ECO:0000313" key="11">
    <source>
        <dbReference type="EMBL" id="KAH0876854.1"/>
    </source>
</evidence>
<dbReference type="InterPro" id="IPR004014">
    <property type="entry name" value="ATPase_P-typ_cation-transptr_N"/>
</dbReference>
<dbReference type="PANTHER" id="PTHR42861">
    <property type="entry name" value="CALCIUM-TRANSPORTING ATPASE"/>
    <property type="match status" value="1"/>
</dbReference>
<dbReference type="Gene3D" id="1.20.1110.10">
    <property type="entry name" value="Calcium-transporting ATPase, transmembrane domain"/>
    <property type="match status" value="2"/>
</dbReference>
<dbReference type="InterPro" id="IPR036412">
    <property type="entry name" value="HAD-like_sf"/>
</dbReference>
<dbReference type="InterPro" id="IPR023298">
    <property type="entry name" value="ATPase_P-typ_TM_dom_sf"/>
</dbReference>
<dbReference type="SUPFAM" id="SSF56784">
    <property type="entry name" value="HAD-like"/>
    <property type="match status" value="1"/>
</dbReference>
<feature type="domain" description="Cation-transporting P-type ATPase N-terminal" evidence="10">
    <location>
        <begin position="146"/>
        <end position="220"/>
    </location>
</feature>
<keyword evidence="12" id="KW-1185">Reference proteome</keyword>
<dbReference type="SMART" id="SM00831">
    <property type="entry name" value="Cation_ATPase_N"/>
    <property type="match status" value="1"/>
</dbReference>
<dbReference type="PRINTS" id="PR00120">
    <property type="entry name" value="HATPASE"/>
</dbReference>
<dbReference type="Gene3D" id="3.40.1110.10">
    <property type="entry name" value="Calcium-transporting ATPase, cytoplasmic domain N"/>
    <property type="match status" value="1"/>
</dbReference>
<feature type="transmembrane region" description="Helical" evidence="9">
    <location>
        <begin position="20"/>
        <end position="43"/>
    </location>
</feature>
<evidence type="ECO:0000256" key="8">
    <source>
        <dbReference type="ARBA" id="ARBA00023136"/>
    </source>
</evidence>
<organism evidence="11 12">
    <name type="scientific">Brassica napus</name>
    <name type="common">Rape</name>
    <dbReference type="NCBI Taxonomy" id="3708"/>
    <lineage>
        <taxon>Eukaryota</taxon>
        <taxon>Viridiplantae</taxon>
        <taxon>Streptophyta</taxon>
        <taxon>Embryophyta</taxon>
        <taxon>Tracheophyta</taxon>
        <taxon>Spermatophyta</taxon>
        <taxon>Magnoliopsida</taxon>
        <taxon>eudicotyledons</taxon>
        <taxon>Gunneridae</taxon>
        <taxon>Pentapetalae</taxon>
        <taxon>rosids</taxon>
        <taxon>malvids</taxon>
        <taxon>Brassicales</taxon>
        <taxon>Brassicaceae</taxon>
        <taxon>Brassiceae</taxon>
        <taxon>Brassica</taxon>
    </lineage>
</organism>
<evidence type="ECO:0000256" key="1">
    <source>
        <dbReference type="ARBA" id="ARBA00004141"/>
    </source>
</evidence>
<dbReference type="InterPro" id="IPR023214">
    <property type="entry name" value="HAD_sf"/>
</dbReference>
<keyword evidence="6" id="KW-0460">Magnesium</keyword>
<dbReference type="Gene3D" id="3.40.50.1000">
    <property type="entry name" value="HAD superfamily/HAD-like"/>
    <property type="match status" value="1"/>
</dbReference>
<feature type="transmembrane region" description="Helical" evidence="9">
    <location>
        <begin position="233"/>
        <end position="253"/>
    </location>
</feature>
<dbReference type="Pfam" id="PF00122">
    <property type="entry name" value="E1-E2_ATPase"/>
    <property type="match status" value="1"/>
</dbReference>
<dbReference type="Pfam" id="PF13246">
    <property type="entry name" value="Cation_ATPase"/>
    <property type="match status" value="1"/>
</dbReference>
<sequence>MYHRIPSLMEPILRRVSARWPVIVQATTWTVLLMVTVAVASFAPELAFVSTVSSSCGRGDGFVKIPMDFPGESVCVPSHMVKRSRFDLFMPPIFAAVMVTASACLIRSCFGTEDMDDNKRNAKLHTIGRSREKRKLSTSVKSNTFPAWAKTVGECEENFGVSRERGLTTENVLKRHQLYGLNELEKPEGTSIFKLILEQFNDTLVCILLAAAVISFVLAFVDGEEGGEMGITAFVEPLVIFLILIVNAIVGIWQETNAEKALEDLKEIQSQQATVMRYGNKVSSLPAKELVPGDIVDLRVGDKVPADMLVMALISSTLRVLVEKMGFSEGSTKASTLADGDVLHMCCCRLWSELEQQLATLEFDRDRKSMGVMVDSSSRRKLLLVKGPYYEILQGAVENVLERSTNIQLLDGSILELDQYLRDLILQNLHDMSMGALRCLGFAYSDVPSDFATYDGSEDHPAHQQLLNPSNYSSIESNLTFVGFVGLRDPLRKELRQAIADYRTAGIRVMVITEDNKSTAESICREIGVFEAGEDISSRSLTGKEFMDVKDQKNHLRQTGGLLLFKEDGEVIAMTGDGVNDAPALKLADIGVDMGIAGIEVAKEASDMVLADDNFSTIVAAVGEGMSISNNMKAFIRYMISSNIGEVASIFLTAALGIPEGMIPVQLLWVNLVTDGPPAMILGINPPDKDIMKKPRRRSAMIRLSLPRSSSDICNGGGIHQMVHTHNSFMGIDLSQDGHSLKPKKKNPKFRSPNFRNPNLISVDLTAETVESASLPLQSINHIHSSNSLPPRVLGVGDSVADDILEEDLEDSSGLLVDQTANTLDATSTSKTTNGRLGDTLDVIPKHLPVPLGSSLSQSFPPFPSS</sequence>
<dbReference type="SUPFAM" id="SSF81665">
    <property type="entry name" value="Calcium ATPase, transmembrane domain M"/>
    <property type="match status" value="1"/>
</dbReference>
<evidence type="ECO:0000259" key="10">
    <source>
        <dbReference type="SMART" id="SM00831"/>
    </source>
</evidence>
<reference evidence="11 12" key="1">
    <citation type="submission" date="2021-05" db="EMBL/GenBank/DDBJ databases">
        <title>Genome Assembly of Synthetic Allotetraploid Brassica napus Reveals Homoeologous Exchanges between Subgenomes.</title>
        <authorList>
            <person name="Davis J.T."/>
        </authorList>
    </citation>
    <scope>NUCLEOTIDE SEQUENCE [LARGE SCALE GENOMIC DNA]</scope>
    <source>
        <strain evidence="12">cv. Da-Ae</strain>
        <tissue evidence="11">Seedling</tissue>
    </source>
</reference>
<feature type="transmembrane region" description="Helical" evidence="9">
    <location>
        <begin position="88"/>
        <end position="110"/>
    </location>
</feature>
<evidence type="ECO:0000256" key="6">
    <source>
        <dbReference type="ARBA" id="ARBA00022842"/>
    </source>
</evidence>
<dbReference type="SUPFAM" id="SSF81653">
    <property type="entry name" value="Calcium ATPase, transduction domain A"/>
    <property type="match status" value="1"/>
</dbReference>
<dbReference type="Proteomes" id="UP000824890">
    <property type="component" value="Unassembled WGS sequence"/>
</dbReference>
<keyword evidence="8 9" id="KW-0472">Membrane</keyword>
<name>A0ABQ7Z9G1_BRANA</name>
<evidence type="ECO:0000256" key="7">
    <source>
        <dbReference type="ARBA" id="ARBA00022989"/>
    </source>
</evidence>
<comment type="caution">
    <text evidence="11">The sequence shown here is derived from an EMBL/GenBank/DDBJ whole genome shotgun (WGS) entry which is preliminary data.</text>
</comment>
<dbReference type="Pfam" id="PF00689">
    <property type="entry name" value="Cation_ATPase_C"/>
    <property type="match status" value="1"/>
</dbReference>
<dbReference type="Pfam" id="PF00690">
    <property type="entry name" value="Cation_ATPase_N"/>
    <property type="match status" value="1"/>
</dbReference>
<keyword evidence="3" id="KW-0547">Nucleotide-binding</keyword>
<evidence type="ECO:0000256" key="4">
    <source>
        <dbReference type="ARBA" id="ARBA00022837"/>
    </source>
</evidence>
<dbReference type="InterPro" id="IPR059000">
    <property type="entry name" value="ATPase_P-type_domA"/>
</dbReference>
<dbReference type="InterPro" id="IPR023299">
    <property type="entry name" value="ATPase_P-typ_cyto_dom_N"/>
</dbReference>
<dbReference type="SUPFAM" id="SSF81660">
    <property type="entry name" value="Metal cation-transporting ATPase, ATP-binding domain N"/>
    <property type="match status" value="1"/>
</dbReference>
<comment type="subcellular location">
    <subcellularLocation>
        <location evidence="1">Membrane</location>
        <topology evidence="1">Multi-pass membrane protein</topology>
    </subcellularLocation>
</comment>
<evidence type="ECO:0000313" key="12">
    <source>
        <dbReference type="Proteomes" id="UP000824890"/>
    </source>
</evidence>